<organism evidence="9 10">
    <name type="scientific">Monilinia vaccinii-corymbosi</name>
    <dbReference type="NCBI Taxonomy" id="61207"/>
    <lineage>
        <taxon>Eukaryota</taxon>
        <taxon>Fungi</taxon>
        <taxon>Dikarya</taxon>
        <taxon>Ascomycota</taxon>
        <taxon>Pezizomycotina</taxon>
        <taxon>Leotiomycetes</taxon>
        <taxon>Helotiales</taxon>
        <taxon>Sclerotiniaceae</taxon>
        <taxon>Monilinia</taxon>
    </lineage>
</organism>
<evidence type="ECO:0000313" key="10">
    <source>
        <dbReference type="Proteomes" id="UP000672032"/>
    </source>
</evidence>
<dbReference type="PROSITE" id="PS01357">
    <property type="entry name" value="ZF_ZZ_1"/>
    <property type="match status" value="1"/>
</dbReference>
<dbReference type="PROSITE" id="PS50088">
    <property type="entry name" value="ANK_REPEAT"/>
    <property type="match status" value="1"/>
</dbReference>
<keyword evidence="3" id="KW-0863">Zinc-finger</keyword>
<feature type="region of interest" description="Disordered" evidence="7">
    <location>
        <begin position="187"/>
        <end position="222"/>
    </location>
</feature>
<dbReference type="OrthoDB" id="341259at2759"/>
<evidence type="ECO:0000256" key="5">
    <source>
        <dbReference type="ARBA" id="ARBA00023043"/>
    </source>
</evidence>
<sequence length="222" mass="25311">MPQLAKDNDGWTPLHWAARTGDLAVVKKLIEVSAMDAKKKDSIKRWTPRQIASYNDHSEIIGLLEPFSIHDEILPRAGKSKNIICDGCNCFTRGISFRCKSCYNFNFCEKCMVTRDLTHPTHEFDKIHLEGYMRFSGKSLINEKASIHDENSLRVEMNPGGQRYNNALEDYQMQRMLFEQRKKKRTMLARQKQMLTQSPDDAPAGADTPLKSDAGESVEVSP</sequence>
<evidence type="ECO:0000256" key="3">
    <source>
        <dbReference type="ARBA" id="ARBA00022771"/>
    </source>
</evidence>
<dbReference type="SMART" id="SM00291">
    <property type="entry name" value="ZnF_ZZ"/>
    <property type="match status" value="1"/>
</dbReference>
<feature type="domain" description="ZZ-type" evidence="8">
    <location>
        <begin position="85"/>
        <end position="111"/>
    </location>
</feature>
<keyword evidence="5 6" id="KW-0040">ANK repeat</keyword>
<dbReference type="Proteomes" id="UP000672032">
    <property type="component" value="Chromosome 7"/>
</dbReference>
<evidence type="ECO:0000259" key="8">
    <source>
        <dbReference type="PROSITE" id="PS01357"/>
    </source>
</evidence>
<proteinExistence type="predicted"/>
<evidence type="ECO:0000256" key="6">
    <source>
        <dbReference type="PROSITE-ProRule" id="PRU00023"/>
    </source>
</evidence>
<feature type="repeat" description="ANK" evidence="6">
    <location>
        <begin position="9"/>
        <end position="34"/>
    </location>
</feature>
<dbReference type="SMART" id="SM00248">
    <property type="entry name" value="ANK"/>
    <property type="match status" value="1"/>
</dbReference>
<dbReference type="PANTHER" id="PTHR24188">
    <property type="entry name" value="ANKYRIN REPEAT PROTEIN"/>
    <property type="match status" value="1"/>
</dbReference>
<evidence type="ECO:0000256" key="4">
    <source>
        <dbReference type="ARBA" id="ARBA00022833"/>
    </source>
</evidence>
<dbReference type="InterPro" id="IPR002110">
    <property type="entry name" value="Ankyrin_rpt"/>
</dbReference>
<dbReference type="Gene3D" id="1.25.40.20">
    <property type="entry name" value="Ankyrin repeat-containing domain"/>
    <property type="match status" value="1"/>
</dbReference>
<name>A0A8A3PNJ3_9HELO</name>
<gene>
    <name evidence="9" type="ORF">DSL72_006330</name>
</gene>
<dbReference type="SUPFAM" id="SSF48403">
    <property type="entry name" value="Ankyrin repeat"/>
    <property type="match status" value="1"/>
</dbReference>
<dbReference type="Gene3D" id="3.30.60.90">
    <property type="match status" value="1"/>
</dbReference>
<keyword evidence="4" id="KW-0862">Zinc</keyword>
<dbReference type="SUPFAM" id="SSF57850">
    <property type="entry name" value="RING/U-box"/>
    <property type="match status" value="1"/>
</dbReference>
<protein>
    <recommendedName>
        <fullName evidence="8">ZZ-type domain-containing protein</fullName>
    </recommendedName>
</protein>
<dbReference type="InterPro" id="IPR036770">
    <property type="entry name" value="Ankyrin_rpt-contain_sf"/>
</dbReference>
<dbReference type="AlphaFoldDB" id="A0A8A3PNJ3"/>
<dbReference type="EMBL" id="CP063411">
    <property type="protein sequence ID" value="QSZ36451.1"/>
    <property type="molecule type" value="Genomic_DNA"/>
</dbReference>
<keyword evidence="10" id="KW-1185">Reference proteome</keyword>
<dbReference type="PROSITE" id="PS50297">
    <property type="entry name" value="ANK_REP_REGION"/>
    <property type="match status" value="1"/>
</dbReference>
<evidence type="ECO:0000256" key="7">
    <source>
        <dbReference type="SAM" id="MobiDB-lite"/>
    </source>
</evidence>
<dbReference type="InterPro" id="IPR043145">
    <property type="entry name" value="Znf_ZZ_sf"/>
</dbReference>
<evidence type="ECO:0000256" key="2">
    <source>
        <dbReference type="ARBA" id="ARBA00022737"/>
    </source>
</evidence>
<dbReference type="Pfam" id="PF12796">
    <property type="entry name" value="Ank_2"/>
    <property type="match status" value="1"/>
</dbReference>
<keyword evidence="1" id="KW-0479">Metal-binding</keyword>
<dbReference type="InterPro" id="IPR000433">
    <property type="entry name" value="Znf_ZZ"/>
</dbReference>
<accession>A0A8A3PNJ3</accession>
<evidence type="ECO:0000256" key="1">
    <source>
        <dbReference type="ARBA" id="ARBA00022723"/>
    </source>
</evidence>
<evidence type="ECO:0000313" key="9">
    <source>
        <dbReference type="EMBL" id="QSZ36451.1"/>
    </source>
</evidence>
<dbReference type="PANTHER" id="PTHR24188:SF29">
    <property type="entry name" value="GH09064P"/>
    <property type="match status" value="1"/>
</dbReference>
<reference evidence="9" key="1">
    <citation type="submission" date="2020-10" db="EMBL/GenBank/DDBJ databases">
        <title>Genome Sequence of Monilinia vaccinii-corymbosi Sheds Light on Mummy Berry Disease Infection of Blueberry and Mating Type.</title>
        <authorList>
            <person name="Yow A.G."/>
            <person name="Zhang Y."/>
            <person name="Bansal K."/>
            <person name="Eacker S.M."/>
            <person name="Sullivan S."/>
            <person name="Liachko I."/>
            <person name="Cubeta M.A."/>
            <person name="Rollins J.A."/>
            <person name="Ashrafi H."/>
        </authorList>
    </citation>
    <scope>NUCLEOTIDE SEQUENCE</scope>
    <source>
        <strain evidence="9">RL-1</strain>
    </source>
</reference>
<keyword evidence="2" id="KW-0677">Repeat</keyword>
<dbReference type="GO" id="GO:0008270">
    <property type="term" value="F:zinc ion binding"/>
    <property type="evidence" value="ECO:0007669"/>
    <property type="project" value="UniProtKB-KW"/>
</dbReference>